<keyword evidence="3 9" id="KW-0597">Phosphoprotein</keyword>
<feature type="region of interest" description="Disordered" evidence="10">
    <location>
        <begin position="104"/>
        <end position="294"/>
    </location>
</feature>
<evidence type="ECO:0000313" key="12">
    <source>
        <dbReference type="Proteomes" id="UP001175000"/>
    </source>
</evidence>
<dbReference type="Pfam" id="PF09494">
    <property type="entry name" value="Slx4"/>
    <property type="match status" value="1"/>
</dbReference>
<name>A0AA39XDY4_9PEZI</name>
<feature type="compositionally biased region" description="Acidic residues" evidence="10">
    <location>
        <begin position="596"/>
        <end position="605"/>
    </location>
</feature>
<feature type="compositionally biased region" description="Basic and acidic residues" evidence="10">
    <location>
        <begin position="541"/>
        <end position="551"/>
    </location>
</feature>
<comment type="subunit">
    <text evidence="9">Forms a heterodimer with SLX1.</text>
</comment>
<keyword evidence="12" id="KW-1185">Reference proteome</keyword>
<dbReference type="CDD" id="cd22999">
    <property type="entry name" value="SAP_SLX4"/>
    <property type="match status" value="1"/>
</dbReference>
<feature type="compositionally biased region" description="Basic and acidic residues" evidence="10">
    <location>
        <begin position="196"/>
        <end position="211"/>
    </location>
</feature>
<feature type="compositionally biased region" description="Pro residues" evidence="10">
    <location>
        <begin position="108"/>
        <end position="118"/>
    </location>
</feature>
<evidence type="ECO:0000256" key="2">
    <source>
        <dbReference type="ARBA" id="ARBA00006661"/>
    </source>
</evidence>
<comment type="subcellular location">
    <subcellularLocation>
        <location evidence="1 9">Nucleus</location>
    </subcellularLocation>
</comment>
<accession>A0AA39XDY4</accession>
<keyword evidence="5 9" id="KW-0233">DNA recombination</keyword>
<keyword evidence="7 9" id="KW-0539">Nucleus</keyword>
<comment type="similarity">
    <text evidence="2 9">Belongs to the SLX4 family.</text>
</comment>
<dbReference type="EMBL" id="JAULSU010000001">
    <property type="protein sequence ID" value="KAK0631410.1"/>
    <property type="molecule type" value="Genomic_DNA"/>
</dbReference>
<feature type="compositionally biased region" description="Low complexity" evidence="10">
    <location>
        <begin position="340"/>
        <end position="350"/>
    </location>
</feature>
<evidence type="ECO:0000256" key="8">
    <source>
        <dbReference type="ARBA" id="ARBA00029496"/>
    </source>
</evidence>
<evidence type="ECO:0000256" key="6">
    <source>
        <dbReference type="ARBA" id="ARBA00023204"/>
    </source>
</evidence>
<keyword evidence="4 9" id="KW-0227">DNA damage</keyword>
<dbReference type="InterPro" id="IPR017956">
    <property type="entry name" value="AT_hook_DNA-bd_motif"/>
</dbReference>
<dbReference type="GO" id="GO:0033557">
    <property type="term" value="C:Slx1-Slx4 complex"/>
    <property type="evidence" value="ECO:0007669"/>
    <property type="project" value="UniProtKB-UniRule"/>
</dbReference>
<feature type="compositionally biased region" description="Polar residues" evidence="10">
    <location>
        <begin position="574"/>
        <end position="583"/>
    </location>
</feature>
<comment type="PTM">
    <text evidence="9">Phosphorylated in response to DNA damage.</text>
</comment>
<feature type="region of interest" description="Disordered" evidence="10">
    <location>
        <begin position="572"/>
        <end position="615"/>
    </location>
</feature>
<dbReference type="GO" id="GO:0006260">
    <property type="term" value="P:DNA replication"/>
    <property type="evidence" value="ECO:0007669"/>
    <property type="project" value="InterPro"/>
</dbReference>
<dbReference type="GO" id="GO:0003677">
    <property type="term" value="F:DNA binding"/>
    <property type="evidence" value="ECO:0007669"/>
    <property type="project" value="InterPro"/>
</dbReference>
<dbReference type="InterPro" id="IPR018574">
    <property type="entry name" value="Structure-sp_endonuc_su_Slx4"/>
</dbReference>
<evidence type="ECO:0000256" key="5">
    <source>
        <dbReference type="ARBA" id="ARBA00023172"/>
    </source>
</evidence>
<feature type="region of interest" description="Disordered" evidence="10">
    <location>
        <begin position="391"/>
        <end position="436"/>
    </location>
</feature>
<feature type="compositionally biased region" description="Polar residues" evidence="10">
    <location>
        <begin position="809"/>
        <end position="819"/>
    </location>
</feature>
<feature type="compositionally biased region" description="Low complexity" evidence="10">
    <location>
        <begin position="764"/>
        <end position="775"/>
    </location>
</feature>
<evidence type="ECO:0000256" key="7">
    <source>
        <dbReference type="ARBA" id="ARBA00023242"/>
    </source>
</evidence>
<organism evidence="11 12">
    <name type="scientific">Immersiella caudata</name>
    <dbReference type="NCBI Taxonomy" id="314043"/>
    <lineage>
        <taxon>Eukaryota</taxon>
        <taxon>Fungi</taxon>
        <taxon>Dikarya</taxon>
        <taxon>Ascomycota</taxon>
        <taxon>Pezizomycotina</taxon>
        <taxon>Sordariomycetes</taxon>
        <taxon>Sordariomycetidae</taxon>
        <taxon>Sordariales</taxon>
        <taxon>Lasiosphaeriaceae</taxon>
        <taxon>Immersiella</taxon>
    </lineage>
</organism>
<proteinExistence type="inferred from homology"/>
<feature type="compositionally biased region" description="Basic residues" evidence="10">
    <location>
        <begin position="119"/>
        <end position="132"/>
    </location>
</feature>
<feature type="region of interest" description="Disordered" evidence="10">
    <location>
        <begin position="331"/>
        <end position="360"/>
    </location>
</feature>
<dbReference type="InterPro" id="IPR027784">
    <property type="entry name" value="Slx4_ascomycetes"/>
</dbReference>
<evidence type="ECO:0000313" key="11">
    <source>
        <dbReference type="EMBL" id="KAK0631410.1"/>
    </source>
</evidence>
<gene>
    <name evidence="9" type="primary">SLX4</name>
    <name evidence="11" type="ORF">B0T14DRAFT_501631</name>
</gene>
<reference evidence="11" key="1">
    <citation type="submission" date="2023-06" db="EMBL/GenBank/DDBJ databases">
        <title>Genome-scale phylogeny and comparative genomics of the fungal order Sordariales.</title>
        <authorList>
            <consortium name="Lawrence Berkeley National Laboratory"/>
            <person name="Hensen N."/>
            <person name="Bonometti L."/>
            <person name="Westerberg I."/>
            <person name="Brannstrom I.O."/>
            <person name="Guillou S."/>
            <person name="Cros-Aarteil S."/>
            <person name="Calhoun S."/>
            <person name="Haridas S."/>
            <person name="Kuo A."/>
            <person name="Mondo S."/>
            <person name="Pangilinan J."/>
            <person name="Riley R."/>
            <person name="Labutti K."/>
            <person name="Andreopoulos B."/>
            <person name="Lipzen A."/>
            <person name="Chen C."/>
            <person name="Yanf M."/>
            <person name="Daum C."/>
            <person name="Ng V."/>
            <person name="Clum A."/>
            <person name="Steindorff A."/>
            <person name="Ohm R."/>
            <person name="Martin F."/>
            <person name="Silar P."/>
            <person name="Natvig D."/>
            <person name="Lalanne C."/>
            <person name="Gautier V."/>
            <person name="Ament-Velasquez S.L."/>
            <person name="Kruys A."/>
            <person name="Hutchinson M.I."/>
            <person name="Powell A.J."/>
            <person name="Barry K."/>
            <person name="Miller A.N."/>
            <person name="Grigoriev I.V."/>
            <person name="Debuchy R."/>
            <person name="Gladieux P."/>
            <person name="Thoren M.H."/>
            <person name="Johannesson H."/>
        </authorList>
    </citation>
    <scope>NUCLEOTIDE SEQUENCE</scope>
    <source>
        <strain evidence="11">CBS 606.72</strain>
    </source>
</reference>
<dbReference type="SMART" id="SM00384">
    <property type="entry name" value="AT_hook"/>
    <property type="match status" value="2"/>
</dbReference>
<feature type="region of interest" description="Disordered" evidence="10">
    <location>
        <begin position="694"/>
        <end position="819"/>
    </location>
</feature>
<dbReference type="HAMAP" id="MF_03110">
    <property type="entry name" value="Endonuc_su_Slx4"/>
    <property type="match status" value="1"/>
</dbReference>
<evidence type="ECO:0000256" key="3">
    <source>
        <dbReference type="ARBA" id="ARBA00022553"/>
    </source>
</evidence>
<protein>
    <recommendedName>
        <fullName evidence="8 9">Structure-specific endonuclease subunit SLX4</fullName>
    </recommendedName>
</protein>
<dbReference type="Proteomes" id="UP001175000">
    <property type="component" value="Unassembled WGS sequence"/>
</dbReference>
<evidence type="ECO:0000256" key="1">
    <source>
        <dbReference type="ARBA" id="ARBA00004123"/>
    </source>
</evidence>
<keyword evidence="6 9" id="KW-0234">DNA repair</keyword>
<comment type="function">
    <text evidence="9">Regulatory subunit of the SLX1-SLX4 structure-specific endonuclease that resolves DNA secondary structures generated during DNA repair and recombination. Has endonuclease activity towards branched DNA substrates, introducing single-strand cuts in duplex DNA close to junctions with ss-DNA.</text>
</comment>
<feature type="compositionally biased region" description="Basic residues" evidence="10">
    <location>
        <begin position="407"/>
        <end position="422"/>
    </location>
</feature>
<dbReference type="AlphaFoldDB" id="A0AA39XDY4"/>
<sequence>MAPGGVLLSSPARMAHTNSPIVIISSSPEFPSIDDIFAKPPKKPALRSVSNAVAIPGNAVTSFTTAATFWRSSRAETEAISEGPAVSSTQSMFTSSVKASTLLEMSPQPAPSPPPLQRPKPKRKPPVAKGKKANTVTASNVEEGIATGPGTGEGSAGVEAKPATKRKAGKAAADGQTTLPRGKVTKPSAKPKASRKTVETASRHFSAEAKQPEVPQQLATKPIEKGTKPIKKSTKSIENEPLDLEIAPRRRIDWTPPLQDDSPATADPSALAEVPPSNPEDGEPKNTPQIPNLKDILGDYSHKVIDGENGTTSVNGDVLRKRKLVQMVATAAASVGGANSKTPETSPTKAKAPKKKPRTITELATAAYRVPEEDVASEPLRGQMDSLLDYFEAEETAADPNVAPSAKPKRGTKKPTKPKASKKKEDPRKQLVLSPTSAMKQVAGQDFVFGTASQLATEKDPNLLRALHEAMKASNQPDDDPFCSSPVVTDLALRRRAGNKLWAAGARDDDGDLLDLEILDLTGSPEVVPDYTLPRNAPPQEQEKEHSQEQRVEIDIPSSDFDALLLVPPPKSHFFSTQTQTRDAVQPASHKASESEPIDVSEADFEPPPSNQEHNLLLSQSQSNSPAKPMEPEGPIRPKYELFTEAQLAREIASYGFKAVKKRTAMIALLDQCLASKNPAAVSAGGITHATMATSSRQAVQAPEPPPAKSPVRPKGRPKKTATATATADADTEVPQPVKRPRGRPKKDASAASPPKPTKSRGKAAASVAAPTASALMPPPSTPKRPKTSAKEVVEIADSESDTDPFASSPMSSPGNTQDVMFSPPQSQMDISITEDTELSLVATCPTVQQMTLFGYITEAVTTAPPTEDPANPSWHEKILMYDPVILEDLAAWLNAGQLDRVGYDRELAPQDVKKWCESKSVCCIWRVNLHGKERKRF</sequence>
<dbReference type="GO" id="GO:0006310">
    <property type="term" value="P:DNA recombination"/>
    <property type="evidence" value="ECO:0007669"/>
    <property type="project" value="UniProtKB-UniRule"/>
</dbReference>
<feature type="region of interest" description="Disordered" evidence="10">
    <location>
        <begin position="525"/>
        <end position="551"/>
    </location>
</feature>
<dbReference type="GO" id="GO:0017108">
    <property type="term" value="F:5'-flap endonuclease activity"/>
    <property type="evidence" value="ECO:0007669"/>
    <property type="project" value="InterPro"/>
</dbReference>
<evidence type="ECO:0000256" key="9">
    <source>
        <dbReference type="HAMAP-Rule" id="MF_03110"/>
    </source>
</evidence>
<evidence type="ECO:0000256" key="10">
    <source>
        <dbReference type="SAM" id="MobiDB-lite"/>
    </source>
</evidence>
<dbReference type="GO" id="GO:0006281">
    <property type="term" value="P:DNA repair"/>
    <property type="evidence" value="ECO:0007669"/>
    <property type="project" value="UniProtKB-UniRule"/>
</dbReference>
<comment type="caution">
    <text evidence="11">The sequence shown here is derived from an EMBL/GenBank/DDBJ whole genome shotgun (WGS) entry which is preliminary data.</text>
</comment>
<evidence type="ECO:0000256" key="4">
    <source>
        <dbReference type="ARBA" id="ARBA00022763"/>
    </source>
</evidence>